<keyword evidence="3" id="KW-1185">Reference proteome</keyword>
<feature type="region of interest" description="Disordered" evidence="1">
    <location>
        <begin position="1"/>
        <end position="25"/>
    </location>
</feature>
<protein>
    <submittedName>
        <fullName evidence="2">Uncharacterized protein</fullName>
    </submittedName>
</protein>
<dbReference type="AlphaFoldDB" id="A0A5C2S9C5"/>
<evidence type="ECO:0000313" key="2">
    <source>
        <dbReference type="EMBL" id="RPD60402.1"/>
    </source>
</evidence>
<organism evidence="2 3">
    <name type="scientific">Lentinus tigrinus ALCF2SS1-6</name>
    <dbReference type="NCBI Taxonomy" id="1328759"/>
    <lineage>
        <taxon>Eukaryota</taxon>
        <taxon>Fungi</taxon>
        <taxon>Dikarya</taxon>
        <taxon>Basidiomycota</taxon>
        <taxon>Agaricomycotina</taxon>
        <taxon>Agaricomycetes</taxon>
        <taxon>Polyporales</taxon>
        <taxon>Polyporaceae</taxon>
        <taxon>Lentinus</taxon>
    </lineage>
</organism>
<proteinExistence type="predicted"/>
<accession>A0A5C2S9C5</accession>
<evidence type="ECO:0000256" key="1">
    <source>
        <dbReference type="SAM" id="MobiDB-lite"/>
    </source>
</evidence>
<dbReference type="Proteomes" id="UP000313359">
    <property type="component" value="Unassembled WGS sequence"/>
</dbReference>
<evidence type="ECO:0000313" key="3">
    <source>
        <dbReference type="Proteomes" id="UP000313359"/>
    </source>
</evidence>
<dbReference type="EMBL" id="ML122266">
    <property type="protein sequence ID" value="RPD60402.1"/>
    <property type="molecule type" value="Genomic_DNA"/>
</dbReference>
<reference evidence="2" key="1">
    <citation type="journal article" date="2018" name="Genome Biol. Evol.">
        <title>Genomics and development of Lentinus tigrinus, a white-rot wood-decaying mushroom with dimorphic fruiting bodies.</title>
        <authorList>
            <person name="Wu B."/>
            <person name="Xu Z."/>
            <person name="Knudson A."/>
            <person name="Carlson A."/>
            <person name="Chen N."/>
            <person name="Kovaka S."/>
            <person name="LaButti K."/>
            <person name="Lipzen A."/>
            <person name="Pennachio C."/>
            <person name="Riley R."/>
            <person name="Schakwitz W."/>
            <person name="Umezawa K."/>
            <person name="Ohm R.A."/>
            <person name="Grigoriev I.V."/>
            <person name="Nagy L.G."/>
            <person name="Gibbons J."/>
            <person name="Hibbett D."/>
        </authorList>
    </citation>
    <scope>NUCLEOTIDE SEQUENCE [LARGE SCALE GENOMIC DNA]</scope>
    <source>
        <strain evidence="2">ALCF2SS1-6</strain>
    </source>
</reference>
<sequence>MRRTSRSVPIPGHGASPPLDWSAQPERRINSRTRLDPSVPSRHLRHLNIKSLSMHLGSSILGSFSSSTLACCAGWPSSLRWAATRYSNLRKTTSEFCRCLLIAIDYPPMSDACAHAITQLQHI</sequence>
<name>A0A5C2S9C5_9APHY</name>
<gene>
    <name evidence="2" type="ORF">L227DRAFT_101152</name>
</gene>